<sequence>MYLRDIDIILKRNLVKTTSFFSAFRHLQSWSHPYFDFFFGMSLQVNSSSAKSWILGIVLIATLTFTFGGSTVDASPLPPGIPPGRESSGPIVALDIHSSVSTMRREFNSTILALSPRQLPEKGSISQQPAGEDVNSPGFVEVMKNSLKLFKNPLTADRRTKILDKASMLVEYTFIGYTYADPRVAKIREGAMINVQLLSLPNRDQNLLSGGKYGIYLLPKVWPEQNPKDERGEQLWTCTVYAKSSKIPEKTNKKKQETGQIGKETNKNSQKNDKGKQVETDTIEQVTDETVEQMRSMMEYNAAEQYSAEDPTERLPLYSQVPPEPTPDSILFFQNPFTPVTRDIVVMRLPRVKKYIDAWDLLAWCYESPDGLTMKAPWEDWRRSIKNLPEDVKLIPKHRKN</sequence>
<evidence type="ECO:0000313" key="3">
    <source>
        <dbReference type="Proteomes" id="UP001163846"/>
    </source>
</evidence>
<dbReference type="AlphaFoldDB" id="A0AA38PBA3"/>
<protein>
    <submittedName>
        <fullName evidence="2">Uncharacterized protein</fullName>
    </submittedName>
</protein>
<organism evidence="2 3">
    <name type="scientific">Lentinula raphanica</name>
    <dbReference type="NCBI Taxonomy" id="153919"/>
    <lineage>
        <taxon>Eukaryota</taxon>
        <taxon>Fungi</taxon>
        <taxon>Dikarya</taxon>
        <taxon>Basidiomycota</taxon>
        <taxon>Agaricomycotina</taxon>
        <taxon>Agaricomycetes</taxon>
        <taxon>Agaricomycetidae</taxon>
        <taxon>Agaricales</taxon>
        <taxon>Marasmiineae</taxon>
        <taxon>Omphalotaceae</taxon>
        <taxon>Lentinula</taxon>
    </lineage>
</organism>
<evidence type="ECO:0000313" key="2">
    <source>
        <dbReference type="EMBL" id="KAJ3839739.1"/>
    </source>
</evidence>
<feature type="region of interest" description="Disordered" evidence="1">
    <location>
        <begin position="247"/>
        <end position="281"/>
    </location>
</feature>
<accession>A0AA38PBA3</accession>
<comment type="caution">
    <text evidence="2">The sequence shown here is derived from an EMBL/GenBank/DDBJ whole genome shotgun (WGS) entry which is preliminary data.</text>
</comment>
<reference evidence="2" key="1">
    <citation type="submission" date="2022-08" db="EMBL/GenBank/DDBJ databases">
        <authorList>
            <consortium name="DOE Joint Genome Institute"/>
            <person name="Min B."/>
            <person name="Riley R."/>
            <person name="Sierra-Patev S."/>
            <person name="Naranjo-Ortiz M."/>
            <person name="Looney B."/>
            <person name="Konkel Z."/>
            <person name="Slot J.C."/>
            <person name="Sakamoto Y."/>
            <person name="Steenwyk J.L."/>
            <person name="Rokas A."/>
            <person name="Carro J."/>
            <person name="Camarero S."/>
            <person name="Ferreira P."/>
            <person name="Molpeceres G."/>
            <person name="Ruiz-Duenas F.J."/>
            <person name="Serrano A."/>
            <person name="Henrissat B."/>
            <person name="Drula E."/>
            <person name="Hughes K.W."/>
            <person name="Mata J.L."/>
            <person name="Ishikawa N.K."/>
            <person name="Vargas-Isla R."/>
            <person name="Ushijima S."/>
            <person name="Smith C.A."/>
            <person name="Ahrendt S."/>
            <person name="Andreopoulos W."/>
            <person name="He G."/>
            <person name="Labutti K."/>
            <person name="Lipzen A."/>
            <person name="Ng V."/>
            <person name="Sandor L."/>
            <person name="Barry K."/>
            <person name="Martinez A.T."/>
            <person name="Xiao Y."/>
            <person name="Gibbons J.G."/>
            <person name="Terashima K."/>
            <person name="Hibbett D.S."/>
            <person name="Grigoriev I.V."/>
        </authorList>
    </citation>
    <scope>NUCLEOTIDE SEQUENCE</scope>
    <source>
        <strain evidence="2">TFB9207</strain>
    </source>
</reference>
<dbReference type="EMBL" id="MU806111">
    <property type="protein sequence ID" value="KAJ3839739.1"/>
    <property type="molecule type" value="Genomic_DNA"/>
</dbReference>
<keyword evidence="3" id="KW-1185">Reference proteome</keyword>
<proteinExistence type="predicted"/>
<feature type="compositionally biased region" description="Basic and acidic residues" evidence="1">
    <location>
        <begin position="264"/>
        <end position="279"/>
    </location>
</feature>
<evidence type="ECO:0000256" key="1">
    <source>
        <dbReference type="SAM" id="MobiDB-lite"/>
    </source>
</evidence>
<dbReference type="Proteomes" id="UP001163846">
    <property type="component" value="Unassembled WGS sequence"/>
</dbReference>
<feature type="compositionally biased region" description="Basic and acidic residues" evidence="1">
    <location>
        <begin position="247"/>
        <end position="257"/>
    </location>
</feature>
<name>A0AA38PBA3_9AGAR</name>
<gene>
    <name evidence="2" type="ORF">F5878DRAFT_615388</name>
</gene>